<proteinExistence type="predicted"/>
<dbReference type="InterPro" id="IPR039422">
    <property type="entry name" value="MarR/SlyA-like"/>
</dbReference>
<dbReference type="EMBL" id="QTUA01000001">
    <property type="protein sequence ID" value="REF30091.1"/>
    <property type="molecule type" value="Genomic_DNA"/>
</dbReference>
<dbReference type="GO" id="GO:0006950">
    <property type="term" value="P:response to stress"/>
    <property type="evidence" value="ECO:0007669"/>
    <property type="project" value="TreeGrafter"/>
</dbReference>
<name>A0A3D9UZ52_9MICO</name>
<dbReference type="Gene3D" id="1.10.10.10">
    <property type="entry name" value="Winged helix-like DNA-binding domain superfamily/Winged helix DNA-binding domain"/>
    <property type="match status" value="1"/>
</dbReference>
<protein>
    <submittedName>
        <fullName evidence="2">MarR family transcriptional regulator</fullName>
    </submittedName>
</protein>
<dbReference type="InterPro" id="IPR036390">
    <property type="entry name" value="WH_DNA-bd_sf"/>
</dbReference>
<dbReference type="SMART" id="SM00347">
    <property type="entry name" value="HTH_MARR"/>
    <property type="match status" value="1"/>
</dbReference>
<keyword evidence="3" id="KW-1185">Reference proteome</keyword>
<organism evidence="2 3">
    <name type="scientific">Calidifontibacter indicus</name>
    <dbReference type="NCBI Taxonomy" id="419650"/>
    <lineage>
        <taxon>Bacteria</taxon>
        <taxon>Bacillati</taxon>
        <taxon>Actinomycetota</taxon>
        <taxon>Actinomycetes</taxon>
        <taxon>Micrococcales</taxon>
        <taxon>Dermacoccaceae</taxon>
        <taxon>Calidifontibacter</taxon>
    </lineage>
</organism>
<feature type="domain" description="HTH marR-type" evidence="1">
    <location>
        <begin position="13"/>
        <end position="149"/>
    </location>
</feature>
<dbReference type="SUPFAM" id="SSF46785">
    <property type="entry name" value="Winged helix' DNA-binding domain"/>
    <property type="match status" value="1"/>
</dbReference>
<comment type="caution">
    <text evidence="2">The sequence shown here is derived from an EMBL/GenBank/DDBJ whole genome shotgun (WGS) entry which is preliminary data.</text>
</comment>
<evidence type="ECO:0000313" key="2">
    <source>
        <dbReference type="EMBL" id="REF30091.1"/>
    </source>
</evidence>
<evidence type="ECO:0000313" key="3">
    <source>
        <dbReference type="Proteomes" id="UP000256253"/>
    </source>
</evidence>
<dbReference type="PANTHER" id="PTHR33164">
    <property type="entry name" value="TRANSCRIPTIONAL REGULATOR, MARR FAMILY"/>
    <property type="match status" value="1"/>
</dbReference>
<accession>A0A3D9UZ52</accession>
<dbReference type="OrthoDB" id="8635520at2"/>
<sequence length="151" mass="16670">MSDSGVEWLDDDQQVAWRSYIRSSRALETVLDTELQSGAGMSLSEYELLSMLSEVPDRVLRMSTLADLIVQSRSRVTHTANRLAARGWVERRAAVGDGRGVELVLTDAGLDAVVIGARVHVTGVRRHLVDRLERSELIDLGATMAKVRVNL</sequence>
<gene>
    <name evidence="2" type="ORF">DFJ65_1084</name>
</gene>
<dbReference type="GO" id="GO:0003700">
    <property type="term" value="F:DNA-binding transcription factor activity"/>
    <property type="evidence" value="ECO:0007669"/>
    <property type="project" value="InterPro"/>
</dbReference>
<dbReference type="PROSITE" id="PS50995">
    <property type="entry name" value="HTH_MARR_2"/>
    <property type="match status" value="1"/>
</dbReference>
<dbReference type="Proteomes" id="UP000256253">
    <property type="component" value="Unassembled WGS sequence"/>
</dbReference>
<dbReference type="Pfam" id="PF12802">
    <property type="entry name" value="MarR_2"/>
    <property type="match status" value="1"/>
</dbReference>
<dbReference type="AlphaFoldDB" id="A0A3D9UZ52"/>
<dbReference type="InterPro" id="IPR036388">
    <property type="entry name" value="WH-like_DNA-bd_sf"/>
</dbReference>
<dbReference type="InterPro" id="IPR000835">
    <property type="entry name" value="HTH_MarR-typ"/>
</dbReference>
<dbReference type="RefSeq" id="WP_115922129.1">
    <property type="nucleotide sequence ID" value="NZ_QTUA01000001.1"/>
</dbReference>
<evidence type="ECO:0000259" key="1">
    <source>
        <dbReference type="PROSITE" id="PS50995"/>
    </source>
</evidence>
<dbReference type="PANTHER" id="PTHR33164:SF99">
    <property type="entry name" value="MARR FAMILY REGULATORY PROTEIN"/>
    <property type="match status" value="1"/>
</dbReference>
<reference evidence="2 3" key="1">
    <citation type="submission" date="2018-08" db="EMBL/GenBank/DDBJ databases">
        <title>Sequencing the genomes of 1000 actinobacteria strains.</title>
        <authorList>
            <person name="Klenk H.-P."/>
        </authorList>
    </citation>
    <scope>NUCLEOTIDE SEQUENCE [LARGE SCALE GENOMIC DNA]</scope>
    <source>
        <strain evidence="2 3">DSM 22967</strain>
    </source>
</reference>